<dbReference type="PANTHER" id="PTHR12771">
    <property type="entry name" value="ENGULFMENT AND CELL MOTILITY"/>
    <property type="match status" value="1"/>
</dbReference>
<dbReference type="Gene3D" id="1.25.10.10">
    <property type="entry name" value="Leucine-rich Repeat Variant"/>
    <property type="match status" value="1"/>
</dbReference>
<dbReference type="Pfam" id="PF11841">
    <property type="entry name" value="ELMO_ARM"/>
    <property type="match status" value="1"/>
</dbReference>
<dbReference type="GO" id="GO:0006909">
    <property type="term" value="P:phagocytosis"/>
    <property type="evidence" value="ECO:0007669"/>
    <property type="project" value="UniProtKB-KW"/>
</dbReference>
<dbReference type="EMBL" id="VCGU01000458">
    <property type="protein sequence ID" value="TRY63374.1"/>
    <property type="molecule type" value="Genomic_DNA"/>
</dbReference>
<keyword evidence="7" id="KW-1185">Reference proteome</keyword>
<dbReference type="PANTHER" id="PTHR12771:SF56">
    <property type="entry name" value="CED-12"/>
    <property type="match status" value="1"/>
</dbReference>
<dbReference type="Proteomes" id="UP000318571">
    <property type="component" value="Chromosome 10"/>
</dbReference>
<keyword evidence="1" id="KW-0053">Apoptosis</keyword>
<dbReference type="GO" id="GO:0007015">
    <property type="term" value="P:actin filament organization"/>
    <property type="evidence" value="ECO:0007669"/>
    <property type="project" value="TreeGrafter"/>
</dbReference>
<dbReference type="InterPro" id="IPR050868">
    <property type="entry name" value="ELMO_domain-containing"/>
</dbReference>
<evidence type="ECO:0000256" key="4">
    <source>
        <dbReference type="ARBA" id="ARBA00024863"/>
    </source>
</evidence>
<dbReference type="InterPro" id="IPR001849">
    <property type="entry name" value="PH_domain"/>
</dbReference>
<comment type="function">
    <text evidence="4">Involved in cytoskeletal rearrangements required for phagocytosis of apoptotic cells and cell motility. Acts in association with DOCK1 and CRK. Was initially proposed to be required in complex with DOCK1 to activate Rac Rho small GTPases. May enhance the guanine nucleotide exchange factor (GEF) activity of DOCK1.</text>
</comment>
<proteinExistence type="predicted"/>
<evidence type="ECO:0000256" key="2">
    <source>
        <dbReference type="ARBA" id="ARBA00022907"/>
    </source>
</evidence>
<evidence type="ECO:0000256" key="3">
    <source>
        <dbReference type="ARBA" id="ARBA00023036"/>
    </source>
</evidence>
<evidence type="ECO:0000313" key="7">
    <source>
        <dbReference type="Proteomes" id="UP000318571"/>
    </source>
</evidence>
<dbReference type="InterPro" id="IPR011989">
    <property type="entry name" value="ARM-like"/>
</dbReference>
<feature type="domain" description="ELMO" evidence="5">
    <location>
        <begin position="332"/>
        <end position="497"/>
    </location>
</feature>
<dbReference type="InterPro" id="IPR006816">
    <property type="entry name" value="ELMO_dom"/>
</dbReference>
<comment type="caution">
    <text evidence="6">The sequence shown here is derived from an EMBL/GenBank/DDBJ whole genome shotgun (WGS) entry which is preliminary data.</text>
</comment>
<dbReference type="SUPFAM" id="SSF50729">
    <property type="entry name" value="PH domain-like"/>
    <property type="match status" value="1"/>
</dbReference>
<gene>
    <name evidence="6" type="ORF">TCAL_03651</name>
</gene>
<dbReference type="InterPro" id="IPR024574">
    <property type="entry name" value="ELMO_ARM"/>
</dbReference>
<dbReference type="PROSITE" id="PS51335">
    <property type="entry name" value="ELMO"/>
    <property type="match status" value="1"/>
</dbReference>
<name>A0A553ND48_TIGCA</name>
<keyword evidence="2" id="KW-0581">Phagocytosis</keyword>
<dbReference type="InterPro" id="IPR011993">
    <property type="entry name" value="PH-like_dom_sf"/>
</dbReference>
<evidence type="ECO:0000259" key="5">
    <source>
        <dbReference type="PROSITE" id="PS51335"/>
    </source>
</evidence>
<organism evidence="6 7">
    <name type="scientific">Tigriopus californicus</name>
    <name type="common">Marine copepod</name>
    <dbReference type="NCBI Taxonomy" id="6832"/>
    <lineage>
        <taxon>Eukaryota</taxon>
        <taxon>Metazoa</taxon>
        <taxon>Ecdysozoa</taxon>
        <taxon>Arthropoda</taxon>
        <taxon>Crustacea</taxon>
        <taxon>Multicrustacea</taxon>
        <taxon>Hexanauplia</taxon>
        <taxon>Copepoda</taxon>
        <taxon>Harpacticoida</taxon>
        <taxon>Harpacticidae</taxon>
        <taxon>Tigriopus</taxon>
    </lineage>
</organism>
<dbReference type="GO" id="GO:0006915">
    <property type="term" value="P:apoptotic process"/>
    <property type="evidence" value="ECO:0007669"/>
    <property type="project" value="UniProtKB-KW"/>
</dbReference>
<evidence type="ECO:0000313" key="6">
    <source>
        <dbReference type="EMBL" id="TRY63374.1"/>
    </source>
</evidence>
<dbReference type="SUPFAM" id="SSF48371">
    <property type="entry name" value="ARM repeat"/>
    <property type="match status" value="1"/>
</dbReference>
<dbReference type="Pfam" id="PF16457">
    <property type="entry name" value="PH_12"/>
    <property type="match status" value="1"/>
</dbReference>
<dbReference type="OMA" id="KIAIQMM"/>
<keyword evidence="3" id="KW-0729">SH3-binding</keyword>
<dbReference type="Pfam" id="PF04727">
    <property type="entry name" value="ELMO_CED12"/>
    <property type="match status" value="1"/>
</dbReference>
<dbReference type="InterPro" id="IPR016024">
    <property type="entry name" value="ARM-type_fold"/>
</dbReference>
<dbReference type="Gene3D" id="6.10.250.810">
    <property type="match status" value="1"/>
</dbReference>
<dbReference type="GO" id="GO:0048870">
    <property type="term" value="P:cell motility"/>
    <property type="evidence" value="ECO:0007669"/>
    <property type="project" value="TreeGrafter"/>
</dbReference>
<protein>
    <recommendedName>
        <fullName evidence="5">ELMO domain-containing protein</fullName>
    </recommendedName>
</protein>
<dbReference type="GO" id="GO:0005886">
    <property type="term" value="C:plasma membrane"/>
    <property type="evidence" value="ECO:0007669"/>
    <property type="project" value="TreeGrafter"/>
</dbReference>
<dbReference type="STRING" id="6832.A0A553ND48"/>
<accession>A0A553ND48</accession>
<sequence length="728" mass="83412">MSSSSSHSVTKDSVKICVLNVVSQGHLVNGASTGPQRRHLTVCKKDPLDKIIQELCQHWQLDEPLDYALQFEDTKRYVMEKTKDTIANGQILKFCQSPKRLVRELVNIFEGKSDIEMRANAFKSLEAICKDEAVALEFVECSRGLELIVRSANLESTNGYLLSHLIRTFHTVMSHPGLVSWEDERIHPDFVGIILANIETEKSKQALKQDEPTQECSLSILNELVNTPSRYHEIDRTISVASLLNFLQSDNSNIQRNALALFNSLFSLGDSSKKMKLKQLMEERNVRRTIVEHIIRRQPDSAMRYQLYVLQSLHLNLLEKKMNTLVENQDQKALDKIKELRRIAFKGQDQGSGPRTRFSEDYRKLGFKNEIDPTQDFCVVPPGILGLEIMFAFALNHTDQFIKLVLETSCRKDNHDCPLAQITIGIVRMICEITKIGHKIQPQGQYHPMFFTDDNPLGELSAIMINHVVRTWNEMRATTEDFNKVMEVAREQLVTALSQSPSSFEDFRKCLRSYQEITESRKEEAKNRAERDGPAIRHLRESLEPEMLELVQRQRLNFLVSGSHFSKIRKESKDKHGFLFFRLSTNHKSLLYGDWKDDRSVPVAEDLTKRLSLSEIKDFQTGHECTHLKDVTRKGNRPERLALSFTKENGDTVDVMAPDQKTFDMWSDGINTLLRKPLSSERAHQDVNTLLSMEVKVRLLELEGISILDSPPPIPALPSNFKISQDVQ</sequence>
<dbReference type="AlphaFoldDB" id="A0A553ND48"/>
<reference evidence="6 7" key="1">
    <citation type="journal article" date="2018" name="Nat. Ecol. Evol.">
        <title>Genomic signatures of mitonuclear coevolution across populations of Tigriopus californicus.</title>
        <authorList>
            <person name="Barreto F.S."/>
            <person name="Watson E.T."/>
            <person name="Lima T.G."/>
            <person name="Willett C.S."/>
            <person name="Edmands S."/>
            <person name="Li W."/>
            <person name="Burton R.S."/>
        </authorList>
    </citation>
    <scope>NUCLEOTIDE SEQUENCE [LARGE SCALE GENOMIC DNA]</scope>
    <source>
        <strain evidence="6 7">San Diego</strain>
    </source>
</reference>
<dbReference type="GO" id="GO:0017124">
    <property type="term" value="F:SH3 domain binding"/>
    <property type="evidence" value="ECO:0007669"/>
    <property type="project" value="UniProtKB-KW"/>
</dbReference>
<evidence type="ECO:0000256" key="1">
    <source>
        <dbReference type="ARBA" id="ARBA00022703"/>
    </source>
</evidence>
<dbReference type="Gene3D" id="2.30.29.30">
    <property type="entry name" value="Pleckstrin-homology domain (PH domain)/Phosphotyrosine-binding domain (PTB)"/>
    <property type="match status" value="1"/>
</dbReference>